<dbReference type="RefSeq" id="WP_134465249.1">
    <property type="nucleotide sequence ID" value="NZ_JBHMFL010000100.1"/>
</dbReference>
<dbReference type="Pfam" id="PF22622">
    <property type="entry name" value="MFE-2_hydrat-2_N"/>
    <property type="match status" value="1"/>
</dbReference>
<dbReference type="GeneID" id="97310904"/>
<reference evidence="3 4" key="1">
    <citation type="submission" date="2019-03" db="EMBL/GenBank/DDBJ databases">
        <title>Complete Genome Sequence of Paraburkholderia dipogonis ICMP 19430T, a Nitrogen-fixing Symbiont of the South African Invasive Legume Dipogon lignosus in New Zealand.</title>
        <authorList>
            <person name="De Meyer S.E."/>
        </authorList>
    </citation>
    <scope>NUCLEOTIDE SEQUENCE [LARGE SCALE GENOMIC DNA]</scope>
    <source>
        <strain evidence="3 4">ICMP 19430</strain>
    </source>
</reference>
<evidence type="ECO:0000313" key="4">
    <source>
        <dbReference type="Proteomes" id="UP000297385"/>
    </source>
</evidence>
<evidence type="ECO:0000313" key="3">
    <source>
        <dbReference type="EMBL" id="TFE41972.1"/>
    </source>
</evidence>
<dbReference type="PANTHER" id="PTHR13078:SF56">
    <property type="entry name" value="PEROXISOMAL MULTIFUNCTIONAL ENZYME TYPE 2"/>
    <property type="match status" value="1"/>
</dbReference>
<accession>A0A4Y8MX52</accession>
<comment type="caution">
    <text evidence="3">The sequence shown here is derived from an EMBL/GenBank/DDBJ whole genome shotgun (WGS) entry which is preliminary data.</text>
</comment>
<sequence>MAIDYEMLKNWPFDDVVHRYGKRETILYALSVWGGGGVVDAQGLRYLYEPNLLVVPSMAVVLGYPGFWLRNPATGLDWKSVLHVEQSVTLHRALAPEGMVIGRSRIEEIYDRGDKRGAIIVTVRDIADAEGGDPIATLRCTEFCRGEGGFGGPNPPAREIEPLPTAPPDHEIPVPIAPNAALLYRLTGDDNALHADPDVARTVGFDRPILHGMCTFGTTVSSLVRLLVPNNPEVVQHVKVRFSAPVFPGDQLCIDVWNKRPGCVRFRVRCTSRDVVVIDQGWFLFNTSQHSL</sequence>
<dbReference type="InterPro" id="IPR054357">
    <property type="entry name" value="MFE-2_N"/>
</dbReference>
<feature type="domain" description="Peroxisomal multifunctional enzyme type 2-like N-terminal" evidence="2">
    <location>
        <begin position="19"/>
        <end position="146"/>
    </location>
</feature>
<name>A0A4Y8MX52_9BURK</name>
<protein>
    <submittedName>
        <fullName evidence="3">3-alpha,7-alpha, 12-alpha-trihydroxy-5-beta-cholest-24-enoyl-CoA hydratase</fullName>
    </submittedName>
</protein>
<feature type="domain" description="MaoC-like" evidence="1">
    <location>
        <begin position="163"/>
        <end position="262"/>
    </location>
</feature>
<dbReference type="GO" id="GO:0044594">
    <property type="term" value="F:17-beta-hydroxysteroid dehydrogenase (NAD+) activity"/>
    <property type="evidence" value="ECO:0007669"/>
    <property type="project" value="TreeGrafter"/>
</dbReference>
<dbReference type="GO" id="GO:0006635">
    <property type="term" value="P:fatty acid beta-oxidation"/>
    <property type="evidence" value="ECO:0007669"/>
    <property type="project" value="TreeGrafter"/>
</dbReference>
<dbReference type="Pfam" id="PF01575">
    <property type="entry name" value="MaoC_dehydratas"/>
    <property type="match status" value="1"/>
</dbReference>
<dbReference type="SUPFAM" id="SSF54637">
    <property type="entry name" value="Thioesterase/thiol ester dehydrase-isomerase"/>
    <property type="match status" value="2"/>
</dbReference>
<proteinExistence type="predicted"/>
<dbReference type="Proteomes" id="UP000297385">
    <property type="component" value="Unassembled WGS sequence"/>
</dbReference>
<evidence type="ECO:0000259" key="1">
    <source>
        <dbReference type="Pfam" id="PF01575"/>
    </source>
</evidence>
<dbReference type="InterPro" id="IPR002539">
    <property type="entry name" value="MaoC-like_dom"/>
</dbReference>
<organism evidence="3 4">
    <name type="scientific">Paraburkholderia dipogonis</name>
    <dbReference type="NCBI Taxonomy" id="1211383"/>
    <lineage>
        <taxon>Bacteria</taxon>
        <taxon>Pseudomonadati</taxon>
        <taxon>Pseudomonadota</taxon>
        <taxon>Betaproteobacteria</taxon>
        <taxon>Burkholderiales</taxon>
        <taxon>Burkholderiaceae</taxon>
        <taxon>Paraburkholderia</taxon>
    </lineage>
</organism>
<dbReference type="PANTHER" id="PTHR13078">
    <property type="entry name" value="PEROXISOMAL MULTIFUNCTIONAL ENZYME TYPE 2-RELATED"/>
    <property type="match status" value="1"/>
</dbReference>
<dbReference type="EMBL" id="SNVI01000002">
    <property type="protein sequence ID" value="TFE41972.1"/>
    <property type="molecule type" value="Genomic_DNA"/>
</dbReference>
<dbReference type="GO" id="GO:0004300">
    <property type="term" value="F:enoyl-CoA hydratase activity"/>
    <property type="evidence" value="ECO:0007669"/>
    <property type="project" value="TreeGrafter"/>
</dbReference>
<gene>
    <name evidence="3" type="ORF">E2553_35710</name>
</gene>
<evidence type="ECO:0000259" key="2">
    <source>
        <dbReference type="Pfam" id="PF22622"/>
    </source>
</evidence>
<dbReference type="InterPro" id="IPR029069">
    <property type="entry name" value="HotDog_dom_sf"/>
</dbReference>
<dbReference type="Gene3D" id="3.10.129.10">
    <property type="entry name" value="Hotdog Thioesterase"/>
    <property type="match status" value="1"/>
</dbReference>
<dbReference type="AlphaFoldDB" id="A0A4Y8MX52"/>
<dbReference type="GO" id="GO:0003857">
    <property type="term" value="F:(3S)-3-hydroxyacyl-CoA dehydrogenase (NAD+) activity"/>
    <property type="evidence" value="ECO:0007669"/>
    <property type="project" value="TreeGrafter"/>
</dbReference>